<protein>
    <submittedName>
        <fullName evidence="2">Uncharacterized protein</fullName>
    </submittedName>
</protein>
<dbReference type="EMBL" id="LXQA010424983">
    <property type="protein sequence ID" value="MCI50983.1"/>
    <property type="molecule type" value="Genomic_DNA"/>
</dbReference>
<feature type="region of interest" description="Disordered" evidence="1">
    <location>
        <begin position="17"/>
        <end position="41"/>
    </location>
</feature>
<organism evidence="2 3">
    <name type="scientific">Trifolium medium</name>
    <dbReference type="NCBI Taxonomy" id="97028"/>
    <lineage>
        <taxon>Eukaryota</taxon>
        <taxon>Viridiplantae</taxon>
        <taxon>Streptophyta</taxon>
        <taxon>Embryophyta</taxon>
        <taxon>Tracheophyta</taxon>
        <taxon>Spermatophyta</taxon>
        <taxon>Magnoliopsida</taxon>
        <taxon>eudicotyledons</taxon>
        <taxon>Gunneridae</taxon>
        <taxon>Pentapetalae</taxon>
        <taxon>rosids</taxon>
        <taxon>fabids</taxon>
        <taxon>Fabales</taxon>
        <taxon>Fabaceae</taxon>
        <taxon>Papilionoideae</taxon>
        <taxon>50 kb inversion clade</taxon>
        <taxon>NPAAA clade</taxon>
        <taxon>Hologalegina</taxon>
        <taxon>IRL clade</taxon>
        <taxon>Trifolieae</taxon>
        <taxon>Trifolium</taxon>
    </lineage>
</organism>
<proteinExistence type="predicted"/>
<evidence type="ECO:0000313" key="2">
    <source>
        <dbReference type="EMBL" id="MCI50983.1"/>
    </source>
</evidence>
<dbReference type="AlphaFoldDB" id="A0A392SQ31"/>
<evidence type="ECO:0000313" key="3">
    <source>
        <dbReference type="Proteomes" id="UP000265520"/>
    </source>
</evidence>
<feature type="region of interest" description="Disordered" evidence="1">
    <location>
        <begin position="66"/>
        <end position="90"/>
    </location>
</feature>
<feature type="compositionally biased region" description="Polar residues" evidence="1">
    <location>
        <begin position="21"/>
        <end position="33"/>
    </location>
</feature>
<reference evidence="2 3" key="1">
    <citation type="journal article" date="2018" name="Front. Plant Sci.">
        <title>Red Clover (Trifolium pratense) and Zigzag Clover (T. medium) - A Picture of Genomic Similarities and Differences.</title>
        <authorList>
            <person name="Dluhosova J."/>
            <person name="Istvanek J."/>
            <person name="Nedelnik J."/>
            <person name="Repkova J."/>
        </authorList>
    </citation>
    <scope>NUCLEOTIDE SEQUENCE [LARGE SCALE GENOMIC DNA]</scope>
    <source>
        <strain evidence="3">cv. 10/8</strain>
        <tissue evidence="2">Leaf</tissue>
    </source>
</reference>
<evidence type="ECO:0000256" key="1">
    <source>
        <dbReference type="SAM" id="MobiDB-lite"/>
    </source>
</evidence>
<feature type="non-terminal residue" evidence="2">
    <location>
        <position position="90"/>
    </location>
</feature>
<comment type="caution">
    <text evidence="2">The sequence shown here is derived from an EMBL/GenBank/DDBJ whole genome shotgun (WGS) entry which is preliminary data.</text>
</comment>
<dbReference type="Proteomes" id="UP000265520">
    <property type="component" value="Unassembled WGS sequence"/>
</dbReference>
<sequence>MFDKKATEGLNKYVSFRNNRENWSNQRPQMNKNHTQHKPVHQRLGYKPTFVPSSKAPVNQWVHGQQVAPNQKFVEKGSSSNNKPRGPVEA</sequence>
<name>A0A392SQ31_9FABA</name>
<accession>A0A392SQ31</accession>
<keyword evidence="3" id="KW-1185">Reference proteome</keyword>